<evidence type="ECO:0000313" key="1">
    <source>
        <dbReference type="EMBL" id="MFC7598648.1"/>
    </source>
</evidence>
<keyword evidence="2" id="KW-1185">Reference proteome</keyword>
<accession>A0ABW2SRN3</accession>
<dbReference type="EMBL" id="JBHTEE010000001">
    <property type="protein sequence ID" value="MFC7598648.1"/>
    <property type="molecule type" value="Genomic_DNA"/>
</dbReference>
<dbReference type="RefSeq" id="WP_343969385.1">
    <property type="nucleotide sequence ID" value="NZ_BAAAGK010000078.1"/>
</dbReference>
<comment type="caution">
    <text evidence="1">The sequence shown here is derived from an EMBL/GenBank/DDBJ whole genome shotgun (WGS) entry which is preliminary data.</text>
</comment>
<organism evidence="1 2">
    <name type="scientific">Streptosporangium amethystogenes subsp. fukuiense</name>
    <dbReference type="NCBI Taxonomy" id="698418"/>
    <lineage>
        <taxon>Bacteria</taxon>
        <taxon>Bacillati</taxon>
        <taxon>Actinomycetota</taxon>
        <taxon>Actinomycetes</taxon>
        <taxon>Streptosporangiales</taxon>
        <taxon>Streptosporangiaceae</taxon>
        <taxon>Streptosporangium</taxon>
    </lineage>
</organism>
<dbReference type="Proteomes" id="UP001596514">
    <property type="component" value="Unassembled WGS sequence"/>
</dbReference>
<sequence length="72" mass="8052">MRLSEQGWVIWINGDRGPWYARRDKPTSFTGRQLAQGLAVTLVEDDLDAIREKIAAQKALEVELGLNVSAAR</sequence>
<reference evidence="2" key="1">
    <citation type="journal article" date="2019" name="Int. J. Syst. Evol. Microbiol.">
        <title>The Global Catalogue of Microorganisms (GCM) 10K type strain sequencing project: providing services to taxonomists for standard genome sequencing and annotation.</title>
        <authorList>
            <consortium name="The Broad Institute Genomics Platform"/>
            <consortium name="The Broad Institute Genome Sequencing Center for Infectious Disease"/>
            <person name="Wu L."/>
            <person name="Ma J."/>
        </authorList>
    </citation>
    <scope>NUCLEOTIDE SEQUENCE [LARGE SCALE GENOMIC DNA]</scope>
    <source>
        <strain evidence="2">JCM 10083</strain>
    </source>
</reference>
<gene>
    <name evidence="1" type="ORF">ACFQVD_00860</name>
</gene>
<evidence type="ECO:0000313" key="2">
    <source>
        <dbReference type="Proteomes" id="UP001596514"/>
    </source>
</evidence>
<proteinExistence type="predicted"/>
<protein>
    <submittedName>
        <fullName evidence="1">Uncharacterized protein</fullName>
    </submittedName>
</protein>
<name>A0ABW2SRN3_9ACTN</name>